<evidence type="ECO:0000313" key="3">
    <source>
        <dbReference type="Proteomes" id="UP001359559"/>
    </source>
</evidence>
<protein>
    <submittedName>
        <fullName evidence="2">Uncharacterized protein</fullName>
    </submittedName>
</protein>
<dbReference type="EMBL" id="JAYKXN010000002">
    <property type="protein sequence ID" value="KAK7310043.1"/>
    <property type="molecule type" value="Genomic_DNA"/>
</dbReference>
<name>A0AAN9K493_CLITE</name>
<gene>
    <name evidence="2" type="ORF">RJT34_07246</name>
</gene>
<accession>A0AAN9K493</accession>
<dbReference type="InterPro" id="IPR034577">
    <property type="entry name" value="NIMIN-2"/>
</dbReference>
<dbReference type="PANTHER" id="PTHR35735">
    <property type="entry name" value="PROTEIN NIM1-INTERACTING 2"/>
    <property type="match status" value="1"/>
</dbReference>
<evidence type="ECO:0000256" key="1">
    <source>
        <dbReference type="SAM" id="MobiDB-lite"/>
    </source>
</evidence>
<dbReference type="PANTHER" id="PTHR35735:SF4">
    <property type="entry name" value="PROTEIN NIM1-INTERACTING 2"/>
    <property type="match status" value="1"/>
</dbReference>
<keyword evidence="3" id="KW-1185">Reference proteome</keyword>
<feature type="compositionally biased region" description="Basic and acidic residues" evidence="1">
    <location>
        <begin position="1"/>
        <end position="11"/>
    </location>
</feature>
<dbReference type="AlphaFoldDB" id="A0AAN9K493"/>
<dbReference type="GO" id="GO:0010112">
    <property type="term" value="P:regulation of systemic acquired resistance"/>
    <property type="evidence" value="ECO:0007669"/>
    <property type="project" value="InterPro"/>
</dbReference>
<comment type="caution">
    <text evidence="2">The sequence shown here is derived from an EMBL/GenBank/DDBJ whole genome shotgun (WGS) entry which is preliminary data.</text>
</comment>
<evidence type="ECO:0000313" key="2">
    <source>
        <dbReference type="EMBL" id="KAK7310043.1"/>
    </source>
</evidence>
<feature type="region of interest" description="Disordered" evidence="1">
    <location>
        <begin position="1"/>
        <end position="32"/>
    </location>
</feature>
<sequence length="93" mass="10696">MSNEREKRKLANMDTVSRSQQKIKHPSEVTDEEVEEFSAILRRMNTAANYFKRSGASQGRWREALEEQIMQQVKEKGGVKNLDLNLNESPQSG</sequence>
<proteinExistence type="predicted"/>
<reference evidence="2 3" key="1">
    <citation type="submission" date="2024-01" db="EMBL/GenBank/DDBJ databases">
        <title>The genomes of 5 underutilized Papilionoideae crops provide insights into root nodulation and disease resistance.</title>
        <authorList>
            <person name="Yuan L."/>
        </authorList>
    </citation>
    <scope>NUCLEOTIDE SEQUENCE [LARGE SCALE GENOMIC DNA]</scope>
    <source>
        <strain evidence="2">LY-2023</strain>
        <tissue evidence="2">Leaf</tissue>
    </source>
</reference>
<dbReference type="Proteomes" id="UP001359559">
    <property type="component" value="Unassembled WGS sequence"/>
</dbReference>
<organism evidence="2 3">
    <name type="scientific">Clitoria ternatea</name>
    <name type="common">Butterfly pea</name>
    <dbReference type="NCBI Taxonomy" id="43366"/>
    <lineage>
        <taxon>Eukaryota</taxon>
        <taxon>Viridiplantae</taxon>
        <taxon>Streptophyta</taxon>
        <taxon>Embryophyta</taxon>
        <taxon>Tracheophyta</taxon>
        <taxon>Spermatophyta</taxon>
        <taxon>Magnoliopsida</taxon>
        <taxon>eudicotyledons</taxon>
        <taxon>Gunneridae</taxon>
        <taxon>Pentapetalae</taxon>
        <taxon>rosids</taxon>
        <taxon>fabids</taxon>
        <taxon>Fabales</taxon>
        <taxon>Fabaceae</taxon>
        <taxon>Papilionoideae</taxon>
        <taxon>50 kb inversion clade</taxon>
        <taxon>NPAAA clade</taxon>
        <taxon>indigoferoid/millettioid clade</taxon>
        <taxon>Phaseoleae</taxon>
        <taxon>Clitoria</taxon>
    </lineage>
</organism>